<accession>A0ABT6DLZ0</accession>
<evidence type="ECO:0000313" key="2">
    <source>
        <dbReference type="EMBL" id="MDG0816934.1"/>
    </source>
</evidence>
<dbReference type="PANTHER" id="PTHR41248:SF1">
    <property type="entry name" value="NORD PROTEIN"/>
    <property type="match status" value="1"/>
</dbReference>
<dbReference type="InterPro" id="IPR036465">
    <property type="entry name" value="vWFA_dom_sf"/>
</dbReference>
<reference evidence="2" key="1">
    <citation type="submission" date="2022-08" db="EMBL/GenBank/DDBJ databases">
        <title>Novel Bdellovibrio Species Isolated from Svalbard: Designation Bdellovibrio svalbardensis.</title>
        <authorList>
            <person name="Mitchell R.J."/>
            <person name="Choi S.Y."/>
        </authorList>
    </citation>
    <scope>NUCLEOTIDE SEQUENCE</scope>
    <source>
        <strain evidence="2">PAP01</strain>
    </source>
</reference>
<name>A0ABT6DLZ0_9BACT</name>
<dbReference type="InterPro" id="IPR051928">
    <property type="entry name" value="NorD/CobT"/>
</dbReference>
<evidence type="ECO:0000313" key="3">
    <source>
        <dbReference type="Proteomes" id="UP001152321"/>
    </source>
</evidence>
<proteinExistence type="predicted"/>
<dbReference type="SMART" id="SM00327">
    <property type="entry name" value="VWA"/>
    <property type="match status" value="1"/>
</dbReference>
<dbReference type="PROSITE" id="PS50234">
    <property type="entry name" value="VWFA"/>
    <property type="match status" value="1"/>
</dbReference>
<keyword evidence="3" id="KW-1185">Reference proteome</keyword>
<organism evidence="2 3">
    <name type="scientific">Bdellovibrio svalbardensis</name>
    <dbReference type="NCBI Taxonomy" id="2972972"/>
    <lineage>
        <taxon>Bacteria</taxon>
        <taxon>Pseudomonadati</taxon>
        <taxon>Bdellovibrionota</taxon>
        <taxon>Bdellovibrionia</taxon>
        <taxon>Bdellovibrionales</taxon>
        <taxon>Pseudobdellovibrionaceae</taxon>
        <taxon>Bdellovibrio</taxon>
    </lineage>
</organism>
<feature type="domain" description="VWFA" evidence="1">
    <location>
        <begin position="459"/>
        <end position="618"/>
    </location>
</feature>
<dbReference type="PANTHER" id="PTHR41248">
    <property type="entry name" value="NORD PROTEIN"/>
    <property type="match status" value="1"/>
</dbReference>
<dbReference type="EMBL" id="JANRMI010000003">
    <property type="protein sequence ID" value="MDG0816934.1"/>
    <property type="molecule type" value="Genomic_DNA"/>
</dbReference>
<dbReference type="Pfam" id="PF00092">
    <property type="entry name" value="VWA"/>
    <property type="match status" value="1"/>
</dbReference>
<dbReference type="Gene3D" id="3.40.50.410">
    <property type="entry name" value="von Willebrand factor, type A domain"/>
    <property type="match status" value="1"/>
</dbReference>
<protein>
    <submittedName>
        <fullName evidence="2">VWA domain-containing protein</fullName>
    </submittedName>
</protein>
<dbReference type="Proteomes" id="UP001152321">
    <property type="component" value="Unassembled WGS sequence"/>
</dbReference>
<comment type="caution">
    <text evidence="2">The sequence shown here is derived from an EMBL/GenBank/DDBJ whole genome shotgun (WGS) entry which is preliminary data.</text>
</comment>
<gene>
    <name evidence="2" type="ORF">NWE73_11200</name>
</gene>
<evidence type="ECO:0000259" key="1">
    <source>
        <dbReference type="PROSITE" id="PS50234"/>
    </source>
</evidence>
<dbReference type="SUPFAM" id="SSF53300">
    <property type="entry name" value="vWA-like"/>
    <property type="match status" value="1"/>
</dbReference>
<dbReference type="RefSeq" id="WP_277578411.1">
    <property type="nucleotide sequence ID" value="NZ_JANRMI010000003.1"/>
</dbReference>
<dbReference type="InterPro" id="IPR002035">
    <property type="entry name" value="VWF_A"/>
</dbReference>
<sequence length="645" mass="73891">MSFDEALFAFGHRLFKKFTAEPKPVYYDQRAELSELESRLQFIAKSLCGKSIQILEAETMGGFSGEHFYYPKSLCLFNSKSMNESIYIQRTLFNSSAKHLGFSLPVAGLSKIEREVYTCLALYQIYQYIHHEFSSAAQVLEVLGKQIRTELQILLKQDRNTQNGLIAEWIDQILSGNVSSPWQNILNCDHKSQVDFWSFAEAVYKTHVAPLPVGRALPEQAFVLWGVLMAPGTLQNSIENGEDPLSAEALANGTEIQGKNREEVVTVQLAKAGDESNPVMHTFEKVETLEEYQGGMRTQDGDDHLADHAEALEELKLREVVRSQERTNSIYKADIRINAGIPDMLSRNLSDSDSSQVFLYPEWDFKTKSYRKDWCRIEAWNRKSEVPPFQLQDSYAKEKRDMQKLFEQVRHQPLWKKRQKDGTELDLDSLVVRHADLKSGNSSEDRFYMRKQKGLKEWQCLLLIDSSLSTDSWVANERVLDVIKNSVCLIADALIQEERCVSVAAFHSNTRHHCVYDEMKSFQHSWHHLKQHLNDLEPEGYTRIGPALRHGVELLQESSARHKIIILLSDGKASDYDQYEGRYGMEDIKQALREAQQQKVQVKCLAIDEKAKFYLPQMFGAANIQILPNPHKLPEALTSLLLPLL</sequence>